<sequence length="174" mass="19444">MKPLVTLLTGGARSGKSQKALELAQKAKHPLFVATGQAFDAEMKDRIARHQRERGPQFGLVEEPTELAQVLQRLPQNTDLVLIDCLTLWLNNLIYQEGEQERYPQVEALLLILKKPPCPVILVTNELGLGMVPENPLARRFRDLQGRLNQEVAALADQVLMMVSGLPIFLKSVD</sequence>
<evidence type="ECO:0000256" key="16">
    <source>
        <dbReference type="PIRSR" id="PIRSR006135-2"/>
    </source>
</evidence>
<comment type="pathway">
    <text evidence="5 14">Cofactor biosynthesis; adenosylcobalamin biosynthesis; adenosylcobalamin from cob(II)yrinate a,c-diamide: step 6/7.</text>
</comment>
<evidence type="ECO:0000256" key="3">
    <source>
        <dbReference type="ARBA" id="ARBA00001522"/>
    </source>
</evidence>
<reference evidence="17 18" key="1">
    <citation type="journal article" date="2016" name="Nat. Commun.">
        <title>Thousands of microbial genomes shed light on interconnected biogeochemical processes in an aquifer system.</title>
        <authorList>
            <person name="Anantharaman K."/>
            <person name="Brown C.T."/>
            <person name="Hug L.A."/>
            <person name="Sharon I."/>
            <person name="Castelle C.J."/>
            <person name="Probst A.J."/>
            <person name="Thomas B.C."/>
            <person name="Singh A."/>
            <person name="Wilkins M.J."/>
            <person name="Karaoz U."/>
            <person name="Brodie E.L."/>
            <person name="Williams K.H."/>
            <person name="Hubbard S.S."/>
            <person name="Banfield J.F."/>
        </authorList>
    </citation>
    <scope>NUCLEOTIDE SEQUENCE [LARGE SCALE GENOMIC DNA]</scope>
</reference>
<evidence type="ECO:0000256" key="4">
    <source>
        <dbReference type="ARBA" id="ARBA00003889"/>
    </source>
</evidence>
<dbReference type="NCBIfam" id="NF004469">
    <property type="entry name" value="PRK05800.1"/>
    <property type="match status" value="1"/>
</dbReference>
<evidence type="ECO:0000313" key="18">
    <source>
        <dbReference type="Proteomes" id="UP000178449"/>
    </source>
</evidence>
<accession>A0A1F6GB09</accession>
<dbReference type="PANTHER" id="PTHR34848:SF1">
    <property type="entry name" value="BIFUNCTIONAL ADENOSYLCOBALAMIN BIOSYNTHESIS PROTEIN COBU"/>
    <property type="match status" value="1"/>
</dbReference>
<keyword evidence="11 14" id="KW-0418">Kinase</keyword>
<protein>
    <recommendedName>
        <fullName evidence="14">Bifunctional adenosylcobalamin biosynthesis protein</fullName>
        <ecNumber evidence="14">2.7.1.156</ecNumber>
        <ecNumber evidence="14">2.7.7.62</ecNumber>
    </recommendedName>
</protein>
<evidence type="ECO:0000256" key="8">
    <source>
        <dbReference type="ARBA" id="ARBA00022573"/>
    </source>
</evidence>
<dbReference type="PIRSF" id="PIRSF006135">
    <property type="entry name" value="CobU"/>
    <property type="match status" value="1"/>
</dbReference>
<dbReference type="GO" id="GO:0008820">
    <property type="term" value="F:cobinamide phosphate guanylyltransferase activity"/>
    <property type="evidence" value="ECO:0007669"/>
    <property type="project" value="UniProtKB-UniRule"/>
</dbReference>
<evidence type="ECO:0000256" key="14">
    <source>
        <dbReference type="PIRNR" id="PIRNR006135"/>
    </source>
</evidence>
<keyword evidence="13 14" id="KW-0342">GTP-binding</keyword>
<feature type="active site" description="GMP-histidine intermediate" evidence="15">
    <location>
        <position position="50"/>
    </location>
</feature>
<dbReference type="AlphaFoldDB" id="A0A1F6GB09"/>
<organism evidence="17 18">
    <name type="scientific">Candidatus Lambdaproteobacteria bacterium RIFOXYD2_FULL_50_16</name>
    <dbReference type="NCBI Taxonomy" id="1817772"/>
    <lineage>
        <taxon>Bacteria</taxon>
        <taxon>Pseudomonadati</taxon>
        <taxon>Pseudomonadota</taxon>
        <taxon>Candidatus Lambdaproteobacteria</taxon>
    </lineage>
</organism>
<dbReference type="GO" id="GO:0009236">
    <property type="term" value="P:cobalamin biosynthetic process"/>
    <property type="evidence" value="ECO:0007669"/>
    <property type="project" value="UniProtKB-UniRule"/>
</dbReference>
<dbReference type="UniPathway" id="UPA00148">
    <property type="reaction ID" value="UER00236"/>
</dbReference>
<dbReference type="EMBL" id="MFNE01000026">
    <property type="protein sequence ID" value="OGG95259.1"/>
    <property type="molecule type" value="Genomic_DNA"/>
</dbReference>
<feature type="binding site" evidence="16">
    <location>
        <position position="62"/>
    </location>
    <ligand>
        <name>GTP</name>
        <dbReference type="ChEBI" id="CHEBI:37565"/>
    </ligand>
</feature>
<feature type="binding site" evidence="16">
    <location>
        <begin position="10"/>
        <end position="17"/>
    </location>
    <ligand>
        <name>GTP</name>
        <dbReference type="ChEBI" id="CHEBI:37565"/>
    </ligand>
</feature>
<dbReference type="CDD" id="cd00544">
    <property type="entry name" value="CobU"/>
    <property type="match status" value="1"/>
</dbReference>
<dbReference type="InterPro" id="IPR027417">
    <property type="entry name" value="P-loop_NTPase"/>
</dbReference>
<keyword evidence="10 14" id="KW-0547">Nucleotide-binding</keyword>
<dbReference type="SUPFAM" id="SSF52540">
    <property type="entry name" value="P-loop containing nucleoside triphosphate hydrolases"/>
    <property type="match status" value="1"/>
</dbReference>
<evidence type="ECO:0000256" key="7">
    <source>
        <dbReference type="ARBA" id="ARBA00007490"/>
    </source>
</evidence>
<dbReference type="Gene3D" id="3.40.50.300">
    <property type="entry name" value="P-loop containing nucleotide triphosphate hydrolases"/>
    <property type="match status" value="1"/>
</dbReference>
<dbReference type="InterPro" id="IPR003203">
    <property type="entry name" value="CobU/CobP"/>
</dbReference>
<keyword evidence="8 14" id="KW-0169">Cobalamin biosynthesis</keyword>
<comment type="catalytic activity">
    <reaction evidence="1 14">
        <text>adenosylcob(III)inamide + ATP = adenosylcob(III)inamide phosphate + ADP + H(+)</text>
        <dbReference type="Rhea" id="RHEA:15769"/>
        <dbReference type="ChEBI" id="CHEBI:2480"/>
        <dbReference type="ChEBI" id="CHEBI:15378"/>
        <dbReference type="ChEBI" id="CHEBI:30616"/>
        <dbReference type="ChEBI" id="CHEBI:58502"/>
        <dbReference type="ChEBI" id="CHEBI:456216"/>
        <dbReference type="EC" id="2.7.1.156"/>
    </reaction>
</comment>
<comment type="pathway">
    <text evidence="6 14">Cofactor biosynthesis; adenosylcobalamin biosynthesis; adenosylcobalamin from cob(II)yrinate a,c-diamide: step 5/7.</text>
</comment>
<proteinExistence type="inferred from homology"/>
<gene>
    <name evidence="17" type="ORF">A2527_08805</name>
</gene>
<evidence type="ECO:0000256" key="15">
    <source>
        <dbReference type="PIRSR" id="PIRSR006135-1"/>
    </source>
</evidence>
<evidence type="ECO:0000256" key="9">
    <source>
        <dbReference type="ARBA" id="ARBA00022679"/>
    </source>
</evidence>
<evidence type="ECO:0000256" key="5">
    <source>
        <dbReference type="ARBA" id="ARBA00004692"/>
    </source>
</evidence>
<comment type="similarity">
    <text evidence="7 14">Belongs to the CobU/CobP family.</text>
</comment>
<comment type="catalytic activity">
    <reaction evidence="3">
        <text>adenosylcob(III)inamide + GTP = adenosylcob(III)inamide phosphate + GDP + H(+)</text>
        <dbReference type="Rhea" id="RHEA:15765"/>
        <dbReference type="ChEBI" id="CHEBI:2480"/>
        <dbReference type="ChEBI" id="CHEBI:15378"/>
        <dbReference type="ChEBI" id="CHEBI:37565"/>
        <dbReference type="ChEBI" id="CHEBI:58189"/>
        <dbReference type="ChEBI" id="CHEBI:58502"/>
        <dbReference type="EC" id="2.7.1.156"/>
    </reaction>
</comment>
<evidence type="ECO:0000256" key="2">
    <source>
        <dbReference type="ARBA" id="ARBA00000711"/>
    </source>
</evidence>
<evidence type="ECO:0000256" key="6">
    <source>
        <dbReference type="ARBA" id="ARBA00005159"/>
    </source>
</evidence>
<dbReference type="Proteomes" id="UP000178449">
    <property type="component" value="Unassembled WGS sequence"/>
</dbReference>
<keyword evidence="17" id="KW-0548">Nucleotidyltransferase</keyword>
<dbReference type="STRING" id="1817772.A2527_08805"/>
<dbReference type="EC" id="2.7.7.62" evidence="14"/>
<dbReference type="GO" id="GO:0043752">
    <property type="term" value="F:adenosylcobinamide kinase activity"/>
    <property type="evidence" value="ECO:0007669"/>
    <property type="project" value="UniProtKB-EC"/>
</dbReference>
<keyword evidence="12 14" id="KW-0067">ATP-binding</keyword>
<dbReference type="GO" id="GO:0005525">
    <property type="term" value="F:GTP binding"/>
    <property type="evidence" value="ECO:0007669"/>
    <property type="project" value="UniProtKB-UniRule"/>
</dbReference>
<evidence type="ECO:0000256" key="1">
    <source>
        <dbReference type="ARBA" id="ARBA00000312"/>
    </source>
</evidence>
<dbReference type="GO" id="GO:0005524">
    <property type="term" value="F:ATP binding"/>
    <property type="evidence" value="ECO:0007669"/>
    <property type="project" value="UniProtKB-UniRule"/>
</dbReference>
<evidence type="ECO:0000313" key="17">
    <source>
        <dbReference type="EMBL" id="OGG95259.1"/>
    </source>
</evidence>
<comment type="caution">
    <text evidence="17">The sequence shown here is derived from an EMBL/GenBank/DDBJ whole genome shotgun (WGS) entry which is preliminary data.</text>
</comment>
<evidence type="ECO:0000256" key="13">
    <source>
        <dbReference type="ARBA" id="ARBA00023134"/>
    </source>
</evidence>
<evidence type="ECO:0000256" key="11">
    <source>
        <dbReference type="ARBA" id="ARBA00022777"/>
    </source>
</evidence>
<comment type="catalytic activity">
    <reaction evidence="2 14">
        <text>adenosylcob(III)inamide phosphate + GTP + H(+) = adenosylcob(III)inamide-GDP + diphosphate</text>
        <dbReference type="Rhea" id="RHEA:22712"/>
        <dbReference type="ChEBI" id="CHEBI:15378"/>
        <dbReference type="ChEBI" id="CHEBI:33019"/>
        <dbReference type="ChEBI" id="CHEBI:37565"/>
        <dbReference type="ChEBI" id="CHEBI:58502"/>
        <dbReference type="ChEBI" id="CHEBI:60487"/>
        <dbReference type="EC" id="2.7.7.62"/>
    </reaction>
</comment>
<comment type="function">
    <text evidence="4 14">Catalyzes ATP-dependent phosphorylation of adenosylcobinamide and addition of GMP to adenosylcobinamide phosphate.</text>
</comment>
<dbReference type="Pfam" id="PF02283">
    <property type="entry name" value="CobU"/>
    <property type="match status" value="1"/>
</dbReference>
<dbReference type="PANTHER" id="PTHR34848">
    <property type="match status" value="1"/>
</dbReference>
<evidence type="ECO:0000256" key="12">
    <source>
        <dbReference type="ARBA" id="ARBA00022840"/>
    </source>
</evidence>
<dbReference type="EC" id="2.7.1.156" evidence="14"/>
<evidence type="ECO:0000256" key="10">
    <source>
        <dbReference type="ARBA" id="ARBA00022741"/>
    </source>
</evidence>
<feature type="binding site" evidence="16">
    <location>
        <begin position="34"/>
        <end position="36"/>
    </location>
    <ligand>
        <name>GTP</name>
        <dbReference type="ChEBI" id="CHEBI:37565"/>
    </ligand>
</feature>
<name>A0A1F6GB09_9PROT</name>
<feature type="binding site" evidence="16">
    <location>
        <position position="84"/>
    </location>
    <ligand>
        <name>GTP</name>
        <dbReference type="ChEBI" id="CHEBI:37565"/>
    </ligand>
</feature>
<keyword evidence="9 14" id="KW-0808">Transferase</keyword>